<dbReference type="InterPro" id="IPR003734">
    <property type="entry name" value="DUF155"/>
</dbReference>
<dbReference type="EMBL" id="JACMSC010000004">
    <property type="protein sequence ID" value="KAG6523971.1"/>
    <property type="molecule type" value="Genomic_DNA"/>
</dbReference>
<evidence type="ECO:0000256" key="1">
    <source>
        <dbReference type="ARBA" id="ARBA00008306"/>
    </source>
</evidence>
<dbReference type="PANTHER" id="PTHR16255:SF6">
    <property type="entry name" value="PROTEIN RETARDED ROOT GROWTH-LIKE"/>
    <property type="match status" value="1"/>
</dbReference>
<protein>
    <recommendedName>
        <fullName evidence="2">DUF155 domain-containing protein</fullName>
    </recommendedName>
</protein>
<evidence type="ECO:0000313" key="3">
    <source>
        <dbReference type="EMBL" id="KAG6523971.1"/>
    </source>
</evidence>
<comment type="similarity">
    <text evidence="1">Belongs to the RMD1/sif2 family.</text>
</comment>
<reference evidence="3 4" key="1">
    <citation type="submission" date="2020-08" db="EMBL/GenBank/DDBJ databases">
        <title>Plant Genome Project.</title>
        <authorList>
            <person name="Zhang R.-G."/>
        </authorList>
    </citation>
    <scope>NUCLEOTIDE SEQUENCE [LARGE SCALE GENOMIC DNA]</scope>
    <source>
        <tissue evidence="3">Rhizome</tissue>
    </source>
</reference>
<dbReference type="AlphaFoldDB" id="A0A8J5HAQ1"/>
<dbReference type="InterPro" id="IPR051624">
    <property type="entry name" value="RMD1/Sad1-interacting"/>
</dbReference>
<accession>A0A8J5HAQ1</accession>
<dbReference type="PANTHER" id="PTHR16255">
    <property type="entry name" value="REQUIRED FOR MEIOTIC NUCLEAR DIVISION PROTEIN 1 HOMOLOG"/>
    <property type="match status" value="1"/>
</dbReference>
<evidence type="ECO:0000259" key="2">
    <source>
        <dbReference type="Pfam" id="PF02582"/>
    </source>
</evidence>
<sequence length="393" mass="44807">MAIWEFAAFARRLRTLLSYSASPPPPFPYFPPPYGVLRRGSSQIPFAFLLPGRGLSAAASFLLVQPRSPTFLFLSTVSTYVGDPFSRHYSSTPPDREVESREDQQAPIPCTVHDEEQGNRLSQAQQEKKSRFIPVKAYFLCTSIDLRSLQAQNAFNVVSPPTSRATNYIVFRYYDVKDDPQVMVSGLQSEASCHYMVVFHYGSVVLFNVSDHEVDGYLKIVEKHASGLLPEMRKDDFAIVEKPTLENWMQGGLDYIVLKTLNMDGIRIIGRVLSQSIALDHYIHQVDGMVAEFAEINRSLEKTGISTMKRKQLFQLVWKSNSNLTAVILKLGLFESSDIAWRNANYAQVWEYLRDEYELSQRFENLNFKLKFVEVNLSCLYHTANSFIYSVPC</sequence>
<proteinExistence type="inferred from homology"/>
<feature type="domain" description="DUF155" evidence="2">
    <location>
        <begin position="196"/>
        <end position="367"/>
    </location>
</feature>
<gene>
    <name evidence="3" type="ORF">ZIOFF_013860</name>
</gene>
<dbReference type="GO" id="GO:0005739">
    <property type="term" value="C:mitochondrion"/>
    <property type="evidence" value="ECO:0007669"/>
    <property type="project" value="UniProtKB-ARBA"/>
</dbReference>
<keyword evidence="4" id="KW-1185">Reference proteome</keyword>
<dbReference type="Proteomes" id="UP000734854">
    <property type="component" value="Unassembled WGS sequence"/>
</dbReference>
<comment type="caution">
    <text evidence="3">The sequence shown here is derived from an EMBL/GenBank/DDBJ whole genome shotgun (WGS) entry which is preliminary data.</text>
</comment>
<dbReference type="Pfam" id="PF02582">
    <property type="entry name" value="DUF155"/>
    <property type="match status" value="1"/>
</dbReference>
<organism evidence="3 4">
    <name type="scientific">Zingiber officinale</name>
    <name type="common">Ginger</name>
    <name type="synonym">Amomum zingiber</name>
    <dbReference type="NCBI Taxonomy" id="94328"/>
    <lineage>
        <taxon>Eukaryota</taxon>
        <taxon>Viridiplantae</taxon>
        <taxon>Streptophyta</taxon>
        <taxon>Embryophyta</taxon>
        <taxon>Tracheophyta</taxon>
        <taxon>Spermatophyta</taxon>
        <taxon>Magnoliopsida</taxon>
        <taxon>Liliopsida</taxon>
        <taxon>Zingiberales</taxon>
        <taxon>Zingiberaceae</taxon>
        <taxon>Zingiber</taxon>
    </lineage>
</organism>
<name>A0A8J5HAQ1_ZINOF</name>
<evidence type="ECO:0000313" key="4">
    <source>
        <dbReference type="Proteomes" id="UP000734854"/>
    </source>
</evidence>